<proteinExistence type="predicted"/>
<dbReference type="InterPro" id="IPR036561">
    <property type="entry name" value="MAM33_sf"/>
</dbReference>
<gene>
    <name evidence="2" type="ORF">ACJ72_05831</name>
</gene>
<dbReference type="GO" id="GO:0042256">
    <property type="term" value="P:cytosolic ribosome assembly"/>
    <property type="evidence" value="ECO:0007669"/>
    <property type="project" value="TreeGrafter"/>
</dbReference>
<organism evidence="2 3">
    <name type="scientific">Emergomyces africanus</name>
    <dbReference type="NCBI Taxonomy" id="1955775"/>
    <lineage>
        <taxon>Eukaryota</taxon>
        <taxon>Fungi</taxon>
        <taxon>Dikarya</taxon>
        <taxon>Ascomycota</taxon>
        <taxon>Pezizomycotina</taxon>
        <taxon>Eurotiomycetes</taxon>
        <taxon>Eurotiomycetidae</taxon>
        <taxon>Onygenales</taxon>
        <taxon>Ajellomycetaceae</taxon>
        <taxon>Emergomyces</taxon>
    </lineage>
</organism>
<dbReference type="SUPFAM" id="SSF54529">
    <property type="entry name" value="Mitochondrial glycoprotein MAM33-like"/>
    <property type="match status" value="1"/>
</dbReference>
<dbReference type="Pfam" id="PF02330">
    <property type="entry name" value="MAM33"/>
    <property type="match status" value="1"/>
</dbReference>
<accession>A0A1B7NT14</accession>
<protein>
    <recommendedName>
        <fullName evidence="4">Mitochondrial glyco protein</fullName>
    </recommendedName>
</protein>
<comment type="caution">
    <text evidence="2">The sequence shown here is derived from an EMBL/GenBank/DDBJ whole genome shotgun (WGS) entry which is preliminary data.</text>
</comment>
<evidence type="ECO:0000313" key="3">
    <source>
        <dbReference type="Proteomes" id="UP000091918"/>
    </source>
</evidence>
<dbReference type="PANTHER" id="PTHR10826:SF1">
    <property type="entry name" value="COMPLEMENT COMPONENT 1 Q SUBCOMPONENT-BINDING PROTEIN, MITOCHONDRIAL"/>
    <property type="match status" value="1"/>
</dbReference>
<evidence type="ECO:0000256" key="1">
    <source>
        <dbReference type="SAM" id="MobiDB-lite"/>
    </source>
</evidence>
<dbReference type="InterPro" id="IPR003428">
    <property type="entry name" value="MAM33"/>
</dbReference>
<dbReference type="EMBL" id="LGUA01000875">
    <property type="protein sequence ID" value="OAX79850.1"/>
    <property type="molecule type" value="Genomic_DNA"/>
</dbReference>
<evidence type="ECO:0000313" key="2">
    <source>
        <dbReference type="EMBL" id="OAX79850.1"/>
    </source>
</evidence>
<name>A0A1B7NT14_9EURO</name>
<dbReference type="STRING" id="1658172.A0A1B7NT14"/>
<dbReference type="Gene3D" id="3.10.280.10">
    <property type="entry name" value="Mitochondrial glycoprotein"/>
    <property type="match status" value="1"/>
</dbReference>
<reference evidence="2 3" key="1">
    <citation type="submission" date="2015-07" db="EMBL/GenBank/DDBJ databases">
        <title>Emmonsia species relationships and genome sequence.</title>
        <authorList>
            <person name="Cuomo C.A."/>
            <person name="Schwartz I.S."/>
            <person name="Kenyon C."/>
            <person name="de Hoog G.S."/>
            <person name="Govender N.P."/>
            <person name="Botha A."/>
            <person name="Moreno L."/>
            <person name="de Vries M."/>
            <person name="Munoz J.F."/>
            <person name="Stielow J.B."/>
        </authorList>
    </citation>
    <scope>NUCLEOTIDE SEQUENCE [LARGE SCALE GENOMIC DNA]</scope>
    <source>
        <strain evidence="2 3">CBS 136260</strain>
    </source>
</reference>
<evidence type="ECO:0008006" key="4">
    <source>
        <dbReference type="Google" id="ProtNLM"/>
    </source>
</evidence>
<dbReference type="AlphaFoldDB" id="A0A1B7NT14"/>
<feature type="compositionally biased region" description="Acidic residues" evidence="1">
    <location>
        <begin position="176"/>
        <end position="187"/>
    </location>
</feature>
<dbReference type="GO" id="GO:0005759">
    <property type="term" value="C:mitochondrial matrix"/>
    <property type="evidence" value="ECO:0007669"/>
    <property type="project" value="InterPro"/>
</dbReference>
<sequence length="357" mass="40162">MFSFRAFTRSVPRTLSRSIAISARSTVSKPSIFQSTWMRAPRYTYPATASFSTTRARWEPAGQSDLELAAKLNEEMKYEESNSTIETPPESVQYYIENSPFEIQHKEGEDEIILTRTFGDEKIRVAFTLSDIQDLTENESALADENDDLDSPINQRQDRDASQAPIAPEDKISAADQEDADLEDEDQVPSYPARVSVTIEKPGKGAVQIETLAQDGYIQIQNVGFFANADLANAASAEKEWTRQSLYSGPPFGNLDEDLQTLMEQYLEERGIDNALAVFVPEFIEFKEQQEYVRWLRNGGKTPPNFRSLLATIQPQFPTSPPLTYNPLNSPDTSRIPIPPSNPIYLFHVTGEQCTPE</sequence>
<dbReference type="Proteomes" id="UP000091918">
    <property type="component" value="Unassembled WGS sequence"/>
</dbReference>
<dbReference type="PANTHER" id="PTHR10826">
    <property type="entry name" value="COMPLEMENT COMPONENT 1"/>
    <property type="match status" value="1"/>
</dbReference>
<feature type="region of interest" description="Disordered" evidence="1">
    <location>
        <begin position="142"/>
        <end position="193"/>
    </location>
</feature>
<keyword evidence="3" id="KW-1185">Reference proteome</keyword>
<dbReference type="OrthoDB" id="278212at2759"/>